<comment type="caution">
    <text evidence="1">The sequence shown here is derived from an EMBL/GenBank/DDBJ whole genome shotgun (WGS) entry which is preliminary data.</text>
</comment>
<protein>
    <submittedName>
        <fullName evidence="1">Uncharacterized protein</fullName>
    </submittedName>
</protein>
<dbReference type="EMBL" id="JAACJM010000195">
    <property type="protein sequence ID" value="KAF5338554.1"/>
    <property type="molecule type" value="Genomic_DNA"/>
</dbReference>
<evidence type="ECO:0000313" key="1">
    <source>
        <dbReference type="EMBL" id="KAF5338554.1"/>
    </source>
</evidence>
<organism evidence="1 2">
    <name type="scientific">Tetrapyrgos nigripes</name>
    <dbReference type="NCBI Taxonomy" id="182062"/>
    <lineage>
        <taxon>Eukaryota</taxon>
        <taxon>Fungi</taxon>
        <taxon>Dikarya</taxon>
        <taxon>Basidiomycota</taxon>
        <taxon>Agaricomycotina</taxon>
        <taxon>Agaricomycetes</taxon>
        <taxon>Agaricomycetidae</taxon>
        <taxon>Agaricales</taxon>
        <taxon>Marasmiineae</taxon>
        <taxon>Marasmiaceae</taxon>
        <taxon>Tetrapyrgos</taxon>
    </lineage>
</organism>
<gene>
    <name evidence="1" type="ORF">D9758_016538</name>
</gene>
<dbReference type="Proteomes" id="UP000559256">
    <property type="component" value="Unassembled WGS sequence"/>
</dbReference>
<keyword evidence="2" id="KW-1185">Reference proteome</keyword>
<evidence type="ECO:0000313" key="2">
    <source>
        <dbReference type="Proteomes" id="UP000559256"/>
    </source>
</evidence>
<reference evidence="1 2" key="1">
    <citation type="journal article" date="2020" name="ISME J.">
        <title>Uncovering the hidden diversity of litter-decomposition mechanisms in mushroom-forming fungi.</title>
        <authorList>
            <person name="Floudas D."/>
            <person name="Bentzer J."/>
            <person name="Ahren D."/>
            <person name="Johansson T."/>
            <person name="Persson P."/>
            <person name="Tunlid A."/>
        </authorList>
    </citation>
    <scope>NUCLEOTIDE SEQUENCE [LARGE SCALE GENOMIC DNA]</scope>
    <source>
        <strain evidence="1 2">CBS 291.85</strain>
    </source>
</reference>
<accession>A0A8H5CB89</accession>
<name>A0A8H5CB89_9AGAR</name>
<dbReference type="AlphaFoldDB" id="A0A8H5CB89"/>
<sequence>MTVLGSSQKCVSNAQVEAAQKKEQETLASAQQTAGRVLEGAKKVAGPLGEGWVHALLLPPTYHVQPLRLLGDLQIHLPKTSPLPCSDLGWFNVPTSVRGSPSPH</sequence>
<proteinExistence type="predicted"/>
<dbReference type="OrthoDB" id="437at2759"/>